<dbReference type="AlphaFoldDB" id="A0A395XJH7"/>
<proteinExistence type="predicted"/>
<protein>
    <submittedName>
        <fullName evidence="2">DUF559 domain-containing protein</fullName>
    </submittedName>
</protein>
<evidence type="ECO:0000313" key="3">
    <source>
        <dbReference type="Proteomes" id="UP000265970"/>
    </source>
</evidence>
<feature type="domain" description="DUF559" evidence="1">
    <location>
        <begin position="195"/>
        <end position="283"/>
    </location>
</feature>
<dbReference type="Pfam" id="PF04480">
    <property type="entry name" value="DUF559"/>
    <property type="match status" value="1"/>
</dbReference>
<dbReference type="Gene3D" id="3.40.960.10">
    <property type="entry name" value="VSR Endonuclease"/>
    <property type="match status" value="1"/>
</dbReference>
<dbReference type="EMBL" id="QRZV01000001">
    <property type="protein sequence ID" value="RGW10975.1"/>
    <property type="molecule type" value="Genomic_DNA"/>
</dbReference>
<reference evidence="2 3" key="1">
    <citation type="submission" date="2018-08" db="EMBL/GenBank/DDBJ databases">
        <title>A genome reference for cultivated species of the human gut microbiota.</title>
        <authorList>
            <person name="Zou Y."/>
            <person name="Xue W."/>
            <person name="Luo G."/>
        </authorList>
    </citation>
    <scope>NUCLEOTIDE SEQUENCE [LARGE SCALE GENOMIC DNA]</scope>
    <source>
        <strain evidence="2 3">AF13-3LB</strain>
    </source>
</reference>
<dbReference type="Proteomes" id="UP000265970">
    <property type="component" value="Unassembled WGS sequence"/>
</dbReference>
<accession>A0A395XJH7</accession>
<evidence type="ECO:0000313" key="2">
    <source>
        <dbReference type="EMBL" id="RGW10975.1"/>
    </source>
</evidence>
<dbReference type="RefSeq" id="WP_118238653.1">
    <property type="nucleotide sequence ID" value="NZ_QRZV01000001.1"/>
</dbReference>
<sequence>MNTYMHTMNDPTTPMTQLLETTAGRTLDECRELCKRRRDNGARLVFCHMTALRLLGIPLPRIPRRYAAMLGNEDEFHALLPRRNTRYHVKDVRFFSVNMPVDVMDVTPEIRCVTPLSAWFMLSPFLSLPELVTLGCCIMMPHALHGQQYAVVDFEDHVEYAGGLVRCNERRRSPRGIVHARYAVQLMREKLASPMEARLMLLLIVRGFPEFEVNYPIRVHSGECYYGDIVFVKERTIVEYDGVFHQTQWERDSVRRNRLEESGWRYVQVTRNDFASADAEQLLADRIGAALKSQTGRTYMTLPVTTLEQLAKQRLEGR</sequence>
<organism evidence="2 3">
    <name type="scientific">Bifidobacterium pseudolongum</name>
    <dbReference type="NCBI Taxonomy" id="1694"/>
    <lineage>
        <taxon>Bacteria</taxon>
        <taxon>Bacillati</taxon>
        <taxon>Actinomycetota</taxon>
        <taxon>Actinomycetes</taxon>
        <taxon>Bifidobacteriales</taxon>
        <taxon>Bifidobacteriaceae</taxon>
        <taxon>Bifidobacterium</taxon>
    </lineage>
</organism>
<gene>
    <name evidence="2" type="ORF">DWV92_01060</name>
</gene>
<evidence type="ECO:0000259" key="1">
    <source>
        <dbReference type="Pfam" id="PF04480"/>
    </source>
</evidence>
<comment type="caution">
    <text evidence="2">The sequence shown here is derived from an EMBL/GenBank/DDBJ whole genome shotgun (WGS) entry which is preliminary data.</text>
</comment>
<dbReference type="InterPro" id="IPR007569">
    <property type="entry name" value="DUF559"/>
</dbReference>
<name>A0A395XJH7_9BIFI</name>
<dbReference type="SUPFAM" id="SSF52980">
    <property type="entry name" value="Restriction endonuclease-like"/>
    <property type="match status" value="1"/>
</dbReference>
<dbReference type="InterPro" id="IPR011335">
    <property type="entry name" value="Restrct_endonuc-II-like"/>
</dbReference>